<accession>C5CE93</accession>
<dbReference type="Gene3D" id="3.30.70.1900">
    <property type="match status" value="1"/>
</dbReference>
<evidence type="ECO:0000256" key="2">
    <source>
        <dbReference type="ARBA" id="ARBA00022884"/>
    </source>
</evidence>
<dbReference type="OrthoDB" id="9797488at2"/>
<feature type="domain" description="CRISPR associated protein Cas6 C-terminal" evidence="7">
    <location>
        <begin position="128"/>
        <end position="255"/>
    </location>
</feature>
<dbReference type="CDD" id="cd21140">
    <property type="entry name" value="Cas6_I-like"/>
    <property type="match status" value="1"/>
</dbReference>
<proteinExistence type="inferred from homology"/>
<dbReference type="GO" id="GO:0003723">
    <property type="term" value="F:RNA binding"/>
    <property type="evidence" value="ECO:0007669"/>
    <property type="project" value="UniProtKB-KW"/>
</dbReference>
<dbReference type="Proteomes" id="UP000002382">
    <property type="component" value="Chromosome"/>
</dbReference>
<dbReference type="eggNOG" id="COG1583">
    <property type="taxonomic scope" value="Bacteria"/>
</dbReference>
<sequence>MRIKVILKEAKNKAFKRDHYHQLAGMIYNMIRKSNPEFSSWLHEKGFMDGNKKFKFFCFSRLIAPRNHYEYIGENKELILFKTDQVSLYISSPVEEFLTNLIEFFLAEDYVKLGDHTLKVDSARALTTPDFGDKTVFKAITPIVLSKRVEGYNTPFYIRAYQSPDEFDEYLTKNAKEKWKIFTGQENADISLQVDRTYLEKKGKRTSCKINLSPNQTIIGSVVPVIAIGDSEIIRFLYDVGIGQKNSLGMGMVELAGYKY</sequence>
<name>C5CE93_KOSOT</name>
<keyword evidence="9" id="KW-1185">Reference proteome</keyword>
<keyword evidence="3" id="KW-0051">Antiviral defense</keyword>
<dbReference type="PANTHER" id="PTHR36984">
    <property type="entry name" value="CRISPR-ASSOCIATED ENDORIBONUCLEASE CAS6 1"/>
    <property type="match status" value="1"/>
</dbReference>
<dbReference type="AlphaFoldDB" id="C5CE93"/>
<feature type="active site" description="Proton acceptor" evidence="6">
    <location>
        <position position="28"/>
    </location>
</feature>
<evidence type="ECO:0000259" key="7">
    <source>
        <dbReference type="Pfam" id="PF01881"/>
    </source>
</evidence>
<reference evidence="8 9" key="2">
    <citation type="journal article" date="2011" name="J. Bacteriol.">
        <title>Genome Sequence of Kosmotoga olearia Strain TBF 19.5.1, a Thermophilic Bacterium with a Wide Growth Temperature Range, Isolated from the Troll B Oil Platform in the North Sea.</title>
        <authorList>
            <person name="Swithers K.S."/>
            <person name="Dipippo J.L."/>
            <person name="Bruce D.C."/>
            <person name="Detter C."/>
            <person name="Tapia R."/>
            <person name="Han S."/>
            <person name="Goodwin L.A."/>
            <person name="Han J."/>
            <person name="Woyke T."/>
            <person name="Pitluck S."/>
            <person name="Pennacchio L."/>
            <person name="Nolan M."/>
            <person name="Mikhailova N."/>
            <person name="Land M.L."/>
            <person name="Nesbo C.L."/>
            <person name="Gogarten J.P."/>
            <person name="Noll K.M."/>
        </authorList>
    </citation>
    <scope>NUCLEOTIDE SEQUENCE [LARGE SCALE GENOMIC DNA]</scope>
    <source>
        <strain evidence="9">ATCC BAA-1733 / DSM 21960 / TBF 19.5.1</strain>
    </source>
</reference>
<keyword evidence="2" id="KW-0694">RNA-binding</keyword>
<dbReference type="NCBIfam" id="TIGR01877">
    <property type="entry name" value="cas_cas6"/>
    <property type="match status" value="1"/>
</dbReference>
<dbReference type="Gene3D" id="3.30.70.1890">
    <property type="match status" value="1"/>
</dbReference>
<reference evidence="8 9" key="1">
    <citation type="submission" date="2009-06" db="EMBL/GenBank/DDBJ databases">
        <title>Complete sequence of Thermotogales bacterium TBF 19.5.1.</title>
        <authorList>
            <consortium name="US DOE Joint Genome Institute"/>
            <person name="Lucas S."/>
            <person name="Copeland A."/>
            <person name="Lapidus A."/>
            <person name="Glavina del Rio T."/>
            <person name="Tice H."/>
            <person name="Bruce D."/>
            <person name="Goodwin L."/>
            <person name="Pitluck S."/>
            <person name="Chertkov O."/>
            <person name="Brettin T."/>
            <person name="Detter J.C."/>
            <person name="Han C."/>
            <person name="Schmutz J."/>
            <person name="Larimer F."/>
            <person name="Land M."/>
            <person name="Hauser L."/>
            <person name="Kyrpides N."/>
            <person name="Ovchinnikova G."/>
            <person name="Noll K."/>
        </authorList>
    </citation>
    <scope>NUCLEOTIDE SEQUENCE [LARGE SCALE GENOMIC DNA]</scope>
    <source>
        <strain evidence="9">ATCC BAA-1733 / DSM 21960 / TBF 19.5.1</strain>
    </source>
</reference>
<evidence type="ECO:0000256" key="1">
    <source>
        <dbReference type="ARBA" id="ARBA00005937"/>
    </source>
</evidence>
<dbReference type="STRING" id="521045.Kole_0488"/>
<organism evidence="8 9">
    <name type="scientific">Kosmotoga olearia (strain ATCC BAA-1733 / DSM 21960 / TBF 19.5.1)</name>
    <dbReference type="NCBI Taxonomy" id="521045"/>
    <lineage>
        <taxon>Bacteria</taxon>
        <taxon>Thermotogati</taxon>
        <taxon>Thermotogota</taxon>
        <taxon>Thermotogae</taxon>
        <taxon>Kosmotogales</taxon>
        <taxon>Kosmotogaceae</taxon>
        <taxon>Kosmotoga</taxon>
    </lineage>
</organism>
<evidence type="ECO:0000256" key="4">
    <source>
        <dbReference type="PIRNR" id="PIRNR005054"/>
    </source>
</evidence>
<dbReference type="HOGENOM" id="CLU_089858_2_0_0"/>
<evidence type="ECO:0000313" key="8">
    <source>
        <dbReference type="EMBL" id="ACR79211.1"/>
    </source>
</evidence>
<dbReference type="InterPro" id="IPR049435">
    <property type="entry name" value="Cas_Cas6_C"/>
</dbReference>
<evidence type="ECO:0000256" key="3">
    <source>
        <dbReference type="ARBA" id="ARBA00023118"/>
    </source>
</evidence>
<dbReference type="InterPro" id="IPR045747">
    <property type="entry name" value="CRISPR-assoc_prot_Cas6_N_sf"/>
</dbReference>
<dbReference type="EMBL" id="CP001634">
    <property type="protein sequence ID" value="ACR79211.1"/>
    <property type="molecule type" value="Genomic_DNA"/>
</dbReference>
<dbReference type="RefSeq" id="WP_012744998.1">
    <property type="nucleotide sequence ID" value="NC_012785.1"/>
</dbReference>
<evidence type="ECO:0000256" key="5">
    <source>
        <dbReference type="PIRSR" id="PIRSR005054-1"/>
    </source>
</evidence>
<comment type="function">
    <text evidence="4">CRISPR (clustered regularly interspaced short palindromic repeat), is an adaptive immune system that provides protection against mobile genetic elements (viruses, transposable elements and conjugative plasmids). CRISPR clusters contain sequences complementary to antecedent mobile elements and target invading nucleic acids. CRISPR clusters are transcribed and processed into CRISPR RNA (crRNA).</text>
</comment>
<protein>
    <recommendedName>
        <fullName evidence="4">CRISPR-associated endoribonuclease</fullName>
    </recommendedName>
</protein>
<comment type="similarity">
    <text evidence="1 4">Belongs to the CRISPR-associated protein Cas6/Cse3/CasE family.</text>
</comment>
<evidence type="ECO:0000256" key="6">
    <source>
        <dbReference type="PIRSR" id="PIRSR005054-50"/>
    </source>
</evidence>
<gene>
    <name evidence="8" type="ordered locus">Kole_0488</name>
</gene>
<dbReference type="Pfam" id="PF01881">
    <property type="entry name" value="Cas_Cas6_C"/>
    <property type="match status" value="1"/>
</dbReference>
<feature type="active site" description="Proton donor" evidence="6">
    <location>
        <position position="43"/>
    </location>
</feature>
<evidence type="ECO:0000313" key="9">
    <source>
        <dbReference type="Proteomes" id="UP000002382"/>
    </source>
</evidence>
<dbReference type="GO" id="GO:0051607">
    <property type="term" value="P:defense response to virus"/>
    <property type="evidence" value="ECO:0007669"/>
    <property type="project" value="UniProtKB-KW"/>
</dbReference>
<feature type="site" description="Transition state stabilizer" evidence="5">
    <location>
        <position position="55"/>
    </location>
</feature>
<dbReference type="KEGG" id="kol:Kole_0488"/>
<dbReference type="GO" id="GO:0016788">
    <property type="term" value="F:hydrolase activity, acting on ester bonds"/>
    <property type="evidence" value="ECO:0007669"/>
    <property type="project" value="InterPro"/>
</dbReference>
<dbReference type="Pfam" id="PF21350">
    <property type="entry name" value="Cas6_I-A"/>
    <property type="match status" value="1"/>
</dbReference>
<dbReference type="PANTHER" id="PTHR36984:SF1">
    <property type="entry name" value="CRISPR-ASSOCIATED ENDORIBONUCLEASE CAS6 1"/>
    <property type="match status" value="1"/>
</dbReference>
<dbReference type="PIRSF" id="PIRSF005054">
    <property type="entry name" value="PF1131"/>
    <property type="match status" value="1"/>
</dbReference>
<dbReference type="InterPro" id="IPR010156">
    <property type="entry name" value="CRISPR-assoc_prot_Cas6"/>
</dbReference>